<dbReference type="GO" id="GO:0000159">
    <property type="term" value="C:protein phosphatase type 2A complex"/>
    <property type="evidence" value="ECO:0007669"/>
    <property type="project" value="TreeGrafter"/>
</dbReference>
<sequence>MASNTDEFKGFVESIKKTNPKRKSAYKTLNDLTPKLTFEQLVELVPTFRDYLASKDDPTTSSLISNLLPVIRKLYVSENEEYHTQAMLLVAPLTELLVNGQKSIKKSTVKCLKRVIPMLNENDFRGYVYSVAKALLLDDSDCQNQSFGLALVDAMLPRLTNDEKIQLLLPKLPDLLVSKDLSLRKSTIKTYALLSTQLPTDYVDGMIVPAIVCGANDKEFVVRKKASECIADICEIAVENKSNLIRPFFSLVQDANKPNAIVSLKQIPRFLHIVGSKLANQYSKEILPILVALSADTVRLFPDAPTSVGLSLSSIILFFMEKETETVFTIVKNLASSTATGARYSVGTCFQLFMPYVKAMDSRNFFLGVYDNLLKDEKVVQLAAISSLADVIGIVTPELKQRYMKCFMSFMEDPFWRVRLQIASSFGRVVKCVGESVDVQNYLFKLLNDPMAATRSKAAEVTAQVFTISSKEFQDKIRSNFIVLSKRNYHRRKVIVEFVAFVFGQAESMDDALAKLDNFYMPFFLQRADDPVPNVRIHLCHAIHLIASKYPQIMENEKIKERCFQLLADDDEDVAGVASGLFGTVVKA</sequence>
<evidence type="ECO:0000313" key="2">
    <source>
        <dbReference type="EMBL" id="ELP91073.1"/>
    </source>
</evidence>
<dbReference type="AlphaFoldDB" id="A0A0A1U846"/>
<dbReference type="GeneID" id="14890020"/>
<dbReference type="RefSeq" id="XP_004257844.1">
    <property type="nucleotide sequence ID" value="XM_004257796.1"/>
</dbReference>
<dbReference type="PANTHER" id="PTHR10648:SF4">
    <property type="entry name" value="PROTEIN PHOSPHATASE 2 (FORMERLY 2A), REGULATORY SUBUNIT A, BETA ISOFORM-RELATED"/>
    <property type="match status" value="1"/>
</dbReference>
<dbReference type="InterPro" id="IPR011989">
    <property type="entry name" value="ARM-like"/>
</dbReference>
<gene>
    <name evidence="2" type="ORF">EIN_268090</name>
</gene>
<dbReference type="GO" id="GO:0019888">
    <property type="term" value="F:protein phosphatase regulator activity"/>
    <property type="evidence" value="ECO:0007669"/>
    <property type="project" value="TreeGrafter"/>
</dbReference>
<accession>A0A0A1U846</accession>
<reference evidence="2 3" key="1">
    <citation type="submission" date="2012-10" db="EMBL/GenBank/DDBJ databases">
        <authorList>
            <person name="Zafar N."/>
            <person name="Inman J."/>
            <person name="Hall N."/>
            <person name="Lorenzi H."/>
            <person name="Caler E."/>
        </authorList>
    </citation>
    <scope>NUCLEOTIDE SEQUENCE [LARGE SCALE GENOMIC DNA]</scope>
    <source>
        <strain evidence="2 3">IP1</strain>
    </source>
</reference>
<evidence type="ECO:0000313" key="3">
    <source>
        <dbReference type="Proteomes" id="UP000014680"/>
    </source>
</evidence>
<dbReference type="InterPro" id="IPR000357">
    <property type="entry name" value="HEAT"/>
</dbReference>
<dbReference type="Gene3D" id="1.25.10.10">
    <property type="entry name" value="Leucine-rich Repeat Variant"/>
    <property type="match status" value="1"/>
</dbReference>
<dbReference type="GO" id="GO:0005634">
    <property type="term" value="C:nucleus"/>
    <property type="evidence" value="ECO:0007669"/>
    <property type="project" value="TreeGrafter"/>
</dbReference>
<dbReference type="Pfam" id="PF02985">
    <property type="entry name" value="HEAT"/>
    <property type="match status" value="1"/>
</dbReference>
<dbReference type="OrthoDB" id="340346at2759"/>
<name>A0A0A1U846_ENTIV</name>
<proteinExistence type="predicted"/>
<dbReference type="Proteomes" id="UP000014680">
    <property type="component" value="Unassembled WGS sequence"/>
</dbReference>
<dbReference type="InterPro" id="IPR051023">
    <property type="entry name" value="PP2A_Regulatory_Subunit_A"/>
</dbReference>
<dbReference type="VEuPathDB" id="AmoebaDB:EIN_268090"/>
<protein>
    <submittedName>
        <fullName evidence="2">Uncharacterized protein</fullName>
    </submittedName>
</protein>
<dbReference type="InterPro" id="IPR016024">
    <property type="entry name" value="ARM-type_fold"/>
</dbReference>
<dbReference type="KEGG" id="eiv:EIN_268090"/>
<keyword evidence="1" id="KW-0677">Repeat</keyword>
<evidence type="ECO:0000256" key="1">
    <source>
        <dbReference type="ARBA" id="ARBA00022737"/>
    </source>
</evidence>
<dbReference type="SUPFAM" id="SSF48371">
    <property type="entry name" value="ARM repeat"/>
    <property type="match status" value="1"/>
</dbReference>
<dbReference type="EMBL" id="KB206479">
    <property type="protein sequence ID" value="ELP91073.1"/>
    <property type="molecule type" value="Genomic_DNA"/>
</dbReference>
<dbReference type="GO" id="GO:0005829">
    <property type="term" value="C:cytosol"/>
    <property type="evidence" value="ECO:0007669"/>
    <property type="project" value="TreeGrafter"/>
</dbReference>
<keyword evidence="3" id="KW-1185">Reference proteome</keyword>
<organism evidence="2 3">
    <name type="scientific">Entamoeba invadens IP1</name>
    <dbReference type="NCBI Taxonomy" id="370355"/>
    <lineage>
        <taxon>Eukaryota</taxon>
        <taxon>Amoebozoa</taxon>
        <taxon>Evosea</taxon>
        <taxon>Archamoebae</taxon>
        <taxon>Mastigamoebida</taxon>
        <taxon>Entamoebidae</taxon>
        <taxon>Entamoeba</taxon>
    </lineage>
</organism>
<dbReference type="PANTHER" id="PTHR10648">
    <property type="entry name" value="SERINE/THREONINE-PROTEIN PHOSPHATASE PP2A 65 KDA REGULATORY SUBUNIT"/>
    <property type="match status" value="1"/>
</dbReference>